<feature type="domain" description="DUF7277" evidence="1">
    <location>
        <begin position="36"/>
        <end position="72"/>
    </location>
</feature>
<organism evidence="2 3">
    <name type="scientific">Rhizophagus irregularis</name>
    <dbReference type="NCBI Taxonomy" id="588596"/>
    <lineage>
        <taxon>Eukaryota</taxon>
        <taxon>Fungi</taxon>
        <taxon>Fungi incertae sedis</taxon>
        <taxon>Mucoromycota</taxon>
        <taxon>Glomeromycotina</taxon>
        <taxon>Glomeromycetes</taxon>
        <taxon>Glomerales</taxon>
        <taxon>Glomeraceae</taxon>
        <taxon>Rhizophagus</taxon>
    </lineage>
</organism>
<keyword evidence="3" id="KW-1185">Reference proteome</keyword>
<evidence type="ECO:0000259" key="1">
    <source>
        <dbReference type="Pfam" id="PF23942"/>
    </source>
</evidence>
<protein>
    <recommendedName>
        <fullName evidence="1">DUF7277 domain-containing protein</fullName>
    </recommendedName>
</protein>
<dbReference type="Pfam" id="PF23942">
    <property type="entry name" value="DUF7277"/>
    <property type="match status" value="1"/>
</dbReference>
<dbReference type="AlphaFoldDB" id="A0A2I1HWD1"/>
<comment type="caution">
    <text evidence="2">The sequence shown here is derived from an EMBL/GenBank/DDBJ whole genome shotgun (WGS) entry which is preliminary data.</text>
</comment>
<dbReference type="EMBL" id="LLXI01009352">
    <property type="protein sequence ID" value="PKY63199.1"/>
    <property type="molecule type" value="Genomic_DNA"/>
</dbReference>
<dbReference type="VEuPathDB" id="FungiDB:RhiirFUN_023048"/>
<reference evidence="2 3" key="1">
    <citation type="submission" date="2015-10" db="EMBL/GenBank/DDBJ databases">
        <title>Genome analyses suggest a sexual origin of heterokaryosis in a supposedly ancient asexual fungus.</title>
        <authorList>
            <person name="Ropars J."/>
            <person name="Sedzielewska K."/>
            <person name="Noel J."/>
            <person name="Charron P."/>
            <person name="Farinelli L."/>
            <person name="Marton T."/>
            <person name="Kruger M."/>
            <person name="Pelin A."/>
            <person name="Brachmann A."/>
            <person name="Corradi N."/>
        </authorList>
    </citation>
    <scope>NUCLEOTIDE SEQUENCE [LARGE SCALE GENOMIC DNA]</scope>
    <source>
        <strain evidence="2 3">A4</strain>
    </source>
</reference>
<name>A0A2I1HWD1_9GLOM</name>
<accession>A0A2I1HWD1</accession>
<feature type="non-terminal residue" evidence="2">
    <location>
        <position position="73"/>
    </location>
</feature>
<dbReference type="Proteomes" id="UP000234323">
    <property type="component" value="Unassembled WGS sequence"/>
</dbReference>
<dbReference type="InterPro" id="IPR055701">
    <property type="entry name" value="DUF7277"/>
</dbReference>
<sequence length="73" mass="8282">MINKSYILATDANDVLYALKIINNDEKDSTSLIDHPVLIGSRAAKWHIPLFRDPNDWDLMATIPQSISFINII</sequence>
<proteinExistence type="predicted"/>
<gene>
    <name evidence="2" type="ORF">RhiirA4_491356</name>
</gene>
<evidence type="ECO:0000313" key="2">
    <source>
        <dbReference type="EMBL" id="PKY63199.1"/>
    </source>
</evidence>
<evidence type="ECO:0000313" key="3">
    <source>
        <dbReference type="Proteomes" id="UP000234323"/>
    </source>
</evidence>